<evidence type="ECO:0000259" key="10">
    <source>
        <dbReference type="Pfam" id="PF00591"/>
    </source>
</evidence>
<evidence type="ECO:0000256" key="1">
    <source>
        <dbReference type="ARBA" id="ARBA00004907"/>
    </source>
</evidence>
<dbReference type="PANTHER" id="PTHR43285">
    <property type="entry name" value="ANTHRANILATE PHOSPHORIBOSYLTRANSFERASE"/>
    <property type="match status" value="1"/>
</dbReference>
<dbReference type="FunFam" id="3.40.1030.10:FF:000002">
    <property type="entry name" value="Anthranilate phosphoribosyltransferase"/>
    <property type="match status" value="1"/>
</dbReference>
<dbReference type="AlphaFoldDB" id="A0A175RGP6"/>
<accession>A0A175RGP6</accession>
<comment type="caution">
    <text evidence="9">Lacks conserved residue(s) required for the propagation of feature annotation.</text>
</comment>
<dbReference type="NCBIfam" id="TIGR01245">
    <property type="entry name" value="trpD"/>
    <property type="match status" value="1"/>
</dbReference>
<dbReference type="RefSeq" id="WP_058602356.1">
    <property type="nucleotide sequence ID" value="NZ_LDQA01000074.1"/>
</dbReference>
<keyword evidence="2 9" id="KW-0028">Amino-acid biosynthesis</keyword>
<feature type="binding site" evidence="9">
    <location>
        <position position="227"/>
    </location>
    <ligand>
        <name>Mg(2+)</name>
        <dbReference type="ChEBI" id="CHEBI:18420"/>
        <label>1</label>
    </ligand>
</feature>
<dbReference type="PANTHER" id="PTHR43285:SF2">
    <property type="entry name" value="ANTHRANILATE PHOSPHORIBOSYLTRANSFERASE"/>
    <property type="match status" value="1"/>
</dbReference>
<dbReference type="InterPro" id="IPR017459">
    <property type="entry name" value="Glycosyl_Trfase_fam3_N_dom"/>
</dbReference>
<keyword evidence="9" id="KW-0479">Metal-binding</keyword>
<keyword evidence="13" id="KW-1185">Reference proteome</keyword>
<feature type="binding site" evidence="9">
    <location>
        <position position="226"/>
    </location>
    <ligand>
        <name>Mg(2+)</name>
        <dbReference type="ChEBI" id="CHEBI:18420"/>
        <label>2</label>
    </ligand>
</feature>
<evidence type="ECO:0000256" key="8">
    <source>
        <dbReference type="ARBA" id="ARBA00061188"/>
    </source>
</evidence>
<evidence type="ECO:0000256" key="5">
    <source>
        <dbReference type="ARBA" id="ARBA00022822"/>
    </source>
</evidence>
<dbReference type="SUPFAM" id="SSF47648">
    <property type="entry name" value="Nucleoside phosphorylase/phosphoribosyltransferase N-terminal domain"/>
    <property type="match status" value="1"/>
</dbReference>
<dbReference type="GO" id="GO:0005829">
    <property type="term" value="C:cytosol"/>
    <property type="evidence" value="ECO:0007669"/>
    <property type="project" value="TreeGrafter"/>
</dbReference>
<comment type="pathway">
    <text evidence="1 9">Amino-acid biosynthesis; L-tryptophan biosynthesis; L-tryptophan from chorismate: step 2/5.</text>
</comment>
<evidence type="ECO:0000313" key="13">
    <source>
        <dbReference type="Proteomes" id="UP000078529"/>
    </source>
</evidence>
<reference evidence="12 13" key="1">
    <citation type="journal article" date="2016" name="Front. Microbiol.">
        <title>Genomic Resource of Rice Seed Associated Bacteria.</title>
        <authorList>
            <person name="Midha S."/>
            <person name="Bansal K."/>
            <person name="Sharma S."/>
            <person name="Kumar N."/>
            <person name="Patil P.P."/>
            <person name="Chaudhry V."/>
            <person name="Patil P.B."/>
        </authorList>
    </citation>
    <scope>NUCLEOTIDE SEQUENCE [LARGE SCALE GENOMIC DNA]</scope>
    <source>
        <strain evidence="12 13">NS365</strain>
    </source>
</reference>
<comment type="similarity">
    <text evidence="9">Belongs to the anthranilate phosphoribosyltransferase family.</text>
</comment>
<dbReference type="InterPro" id="IPR005940">
    <property type="entry name" value="Anthranilate_Pribosyl_Tfrase"/>
</dbReference>
<evidence type="ECO:0000256" key="3">
    <source>
        <dbReference type="ARBA" id="ARBA00022676"/>
    </source>
</evidence>
<dbReference type="Pfam" id="PF02885">
    <property type="entry name" value="Glycos_trans_3N"/>
    <property type="match status" value="1"/>
</dbReference>
<keyword evidence="6 9" id="KW-0057">Aromatic amino acid biosynthesis</keyword>
<evidence type="ECO:0000256" key="4">
    <source>
        <dbReference type="ARBA" id="ARBA00022679"/>
    </source>
</evidence>
<feature type="binding site" evidence="9">
    <location>
        <position position="81"/>
    </location>
    <ligand>
        <name>anthranilate</name>
        <dbReference type="ChEBI" id="CHEBI:16567"/>
        <label>1</label>
    </ligand>
</feature>
<feature type="binding site" evidence="9">
    <location>
        <position position="121"/>
    </location>
    <ligand>
        <name>5-phospho-alpha-D-ribose 1-diphosphate</name>
        <dbReference type="ChEBI" id="CHEBI:58017"/>
    </ligand>
</feature>
<keyword evidence="9" id="KW-0460">Magnesium</keyword>
<feature type="binding site" evidence="9">
    <location>
        <position position="89"/>
    </location>
    <ligand>
        <name>5-phospho-alpha-D-ribose 1-diphosphate</name>
        <dbReference type="ChEBI" id="CHEBI:58017"/>
    </ligand>
</feature>
<dbReference type="PATRIC" id="fig|401562.4.peg.4454"/>
<comment type="caution">
    <text evidence="12">The sequence shown here is derived from an EMBL/GenBank/DDBJ whole genome shotgun (WGS) entry which is preliminary data.</text>
</comment>
<evidence type="ECO:0000256" key="9">
    <source>
        <dbReference type="HAMAP-Rule" id="MF_00211"/>
    </source>
</evidence>
<comment type="cofactor">
    <cofactor evidence="9">
        <name>Mg(2+)</name>
        <dbReference type="ChEBI" id="CHEBI:18420"/>
    </cofactor>
    <text evidence="9">Binds 2 magnesium ions per monomer.</text>
</comment>
<sequence>MPDLKLILNRVAAGEVMTREASQELFDFMVSGAATGPQIGALLMGLRMRGETHQEIVGAVEAMRRRMVRVSAPDGAVDIVGTGGDGAGTFNISTAASFIVAGAGVPVAKHGNRAVSSKSGAADVLRALGVAVDQPPVGVERCLHKAGMGFMFAPSHHPALQTVMSARVEMGVRTIFNILGPLLNPASVTHHLIGVYSRDLLLPMAHALRDLGSTRGLVVHGADGLDEITTTGVTHVAMLSEGRIRTFDLVPEDVGVPRSSLASLKGGDGHSNASALQALLRGEGGPYRDIALLNAAGALIAAGVSETWVEGIERARKSIDGGYAASVLRRLVQVSNEALEAVPA</sequence>
<comment type="subunit">
    <text evidence="9">Homodimer.</text>
</comment>
<feature type="binding site" evidence="9">
    <location>
        <position position="112"/>
    </location>
    <ligand>
        <name>anthranilate</name>
        <dbReference type="ChEBI" id="CHEBI:16567"/>
        <label>1</label>
    </ligand>
</feature>
<comment type="similarity">
    <text evidence="8">In the C-terminal section; belongs to the anthranilate phosphoribosyltransferase family.</text>
</comment>
<evidence type="ECO:0000256" key="6">
    <source>
        <dbReference type="ARBA" id="ARBA00023141"/>
    </source>
</evidence>
<protein>
    <recommendedName>
        <fullName evidence="9">Anthranilate phosphoribosyltransferase</fullName>
        <ecNumber evidence="9">2.4.2.18</ecNumber>
    </recommendedName>
</protein>
<feature type="domain" description="Glycosyl transferase family 3 N-terminal" evidence="11">
    <location>
        <begin position="7"/>
        <end position="66"/>
    </location>
</feature>
<evidence type="ECO:0000259" key="11">
    <source>
        <dbReference type="Pfam" id="PF02885"/>
    </source>
</evidence>
<keyword evidence="3 9" id="KW-0328">Glycosyltransferase</keyword>
<dbReference type="InterPro" id="IPR036320">
    <property type="entry name" value="Glycosyl_Trfase_fam3_N_dom_sf"/>
</dbReference>
<name>A0A175RGP6_9HYPH</name>
<dbReference type="HAMAP" id="MF_00211">
    <property type="entry name" value="TrpD"/>
    <property type="match status" value="1"/>
</dbReference>
<feature type="domain" description="Glycosyl transferase family 3" evidence="10">
    <location>
        <begin position="76"/>
        <end position="324"/>
    </location>
</feature>
<evidence type="ECO:0000256" key="7">
    <source>
        <dbReference type="ARBA" id="ARBA00052328"/>
    </source>
</evidence>
<feature type="binding site" evidence="9">
    <location>
        <position position="167"/>
    </location>
    <ligand>
        <name>anthranilate</name>
        <dbReference type="ChEBI" id="CHEBI:16567"/>
        <label>2</label>
    </ligand>
</feature>
<dbReference type="InterPro" id="IPR000312">
    <property type="entry name" value="Glycosyl_Trfase_fam3"/>
</dbReference>
<gene>
    <name evidence="9" type="primary">trpD</name>
    <name evidence="12" type="ORF">NS365_21600</name>
</gene>
<organism evidence="12 13">
    <name type="scientific">Aureimonas ureilytica</name>
    <dbReference type="NCBI Taxonomy" id="401562"/>
    <lineage>
        <taxon>Bacteria</taxon>
        <taxon>Pseudomonadati</taxon>
        <taxon>Pseudomonadota</taxon>
        <taxon>Alphaproteobacteria</taxon>
        <taxon>Hyphomicrobiales</taxon>
        <taxon>Aurantimonadaceae</taxon>
        <taxon>Aureimonas</taxon>
    </lineage>
</organism>
<comment type="function">
    <text evidence="9">Catalyzes the transfer of the phosphoribosyl group of 5-phosphorylribose-1-pyrophosphate (PRPP) to anthranilate to yield N-(5'-phosphoribosyl)-anthranilate (PRA).</text>
</comment>
<comment type="catalytic activity">
    <reaction evidence="7 9">
        <text>N-(5-phospho-beta-D-ribosyl)anthranilate + diphosphate = 5-phospho-alpha-D-ribose 1-diphosphate + anthranilate</text>
        <dbReference type="Rhea" id="RHEA:11768"/>
        <dbReference type="ChEBI" id="CHEBI:16567"/>
        <dbReference type="ChEBI" id="CHEBI:18277"/>
        <dbReference type="ChEBI" id="CHEBI:33019"/>
        <dbReference type="ChEBI" id="CHEBI:58017"/>
        <dbReference type="EC" id="2.4.2.18"/>
    </reaction>
</comment>
<dbReference type="SUPFAM" id="SSF52418">
    <property type="entry name" value="Nucleoside phosphorylase/phosphoribosyltransferase catalytic domain"/>
    <property type="match status" value="1"/>
</dbReference>
<dbReference type="GO" id="GO:0000162">
    <property type="term" value="P:L-tryptophan biosynthetic process"/>
    <property type="evidence" value="ECO:0007669"/>
    <property type="project" value="UniProtKB-UniRule"/>
</dbReference>
<feature type="binding site" evidence="9">
    <location>
        <begin position="91"/>
        <end position="94"/>
    </location>
    <ligand>
        <name>5-phospho-alpha-D-ribose 1-diphosphate</name>
        <dbReference type="ChEBI" id="CHEBI:58017"/>
    </ligand>
</feature>
<evidence type="ECO:0000313" key="12">
    <source>
        <dbReference type="EMBL" id="KTR02521.1"/>
    </source>
</evidence>
<dbReference type="UniPathway" id="UPA00035">
    <property type="reaction ID" value="UER00041"/>
</dbReference>
<dbReference type="EC" id="2.4.2.18" evidence="9"/>
<keyword evidence="5 9" id="KW-0822">Tryptophan biosynthesis</keyword>
<dbReference type="Gene3D" id="3.40.1030.10">
    <property type="entry name" value="Nucleoside phosphorylase/phosphoribosyltransferase catalytic domain"/>
    <property type="match status" value="1"/>
</dbReference>
<dbReference type="EMBL" id="LDQA01000074">
    <property type="protein sequence ID" value="KTR02521.1"/>
    <property type="molecule type" value="Genomic_DNA"/>
</dbReference>
<evidence type="ECO:0000256" key="2">
    <source>
        <dbReference type="ARBA" id="ARBA00022605"/>
    </source>
</evidence>
<dbReference type="Pfam" id="PF00591">
    <property type="entry name" value="Glycos_transf_3"/>
    <property type="match status" value="1"/>
</dbReference>
<feature type="binding site" evidence="9">
    <location>
        <begin position="109"/>
        <end position="117"/>
    </location>
    <ligand>
        <name>5-phospho-alpha-D-ribose 1-diphosphate</name>
        <dbReference type="ChEBI" id="CHEBI:58017"/>
    </ligand>
</feature>
<keyword evidence="4 9" id="KW-0808">Transferase</keyword>
<feature type="binding site" evidence="9">
    <location>
        <begin position="84"/>
        <end position="85"/>
    </location>
    <ligand>
        <name>5-phospho-alpha-D-ribose 1-diphosphate</name>
        <dbReference type="ChEBI" id="CHEBI:58017"/>
    </ligand>
</feature>
<dbReference type="Proteomes" id="UP000078529">
    <property type="component" value="Unassembled WGS sequence"/>
</dbReference>
<dbReference type="Gene3D" id="1.20.970.10">
    <property type="entry name" value="Transferase, Pyrimidine Nucleoside Phosphorylase, Chain C"/>
    <property type="match status" value="1"/>
</dbReference>
<feature type="binding site" evidence="9">
    <location>
        <position position="93"/>
    </location>
    <ligand>
        <name>Mg(2+)</name>
        <dbReference type="ChEBI" id="CHEBI:18420"/>
        <label>1</label>
    </ligand>
</feature>
<proteinExistence type="inferred from homology"/>
<feature type="binding site" evidence="9">
    <location>
        <position position="227"/>
    </location>
    <ligand>
        <name>Mg(2+)</name>
        <dbReference type="ChEBI" id="CHEBI:18420"/>
        <label>2</label>
    </ligand>
</feature>
<dbReference type="InterPro" id="IPR035902">
    <property type="entry name" value="Nuc_phospho_transferase"/>
</dbReference>
<feature type="binding site" evidence="9">
    <location>
        <position position="81"/>
    </location>
    <ligand>
        <name>5-phospho-alpha-D-ribose 1-diphosphate</name>
        <dbReference type="ChEBI" id="CHEBI:58017"/>
    </ligand>
</feature>
<dbReference type="GO" id="GO:0000287">
    <property type="term" value="F:magnesium ion binding"/>
    <property type="evidence" value="ECO:0007669"/>
    <property type="project" value="UniProtKB-UniRule"/>
</dbReference>
<dbReference type="GO" id="GO:0004048">
    <property type="term" value="F:anthranilate phosphoribosyltransferase activity"/>
    <property type="evidence" value="ECO:0007669"/>
    <property type="project" value="UniProtKB-UniRule"/>
</dbReference>